<evidence type="ECO:0000256" key="5">
    <source>
        <dbReference type="ARBA" id="ARBA00022927"/>
    </source>
</evidence>
<dbReference type="EMBL" id="AZGZ01000031">
    <property type="protein sequence ID" value="KZZ87748.1"/>
    <property type="molecule type" value="Genomic_DNA"/>
</dbReference>
<dbReference type="GO" id="GO:0043130">
    <property type="term" value="F:ubiquitin binding"/>
    <property type="evidence" value="ECO:0007669"/>
    <property type="project" value="TreeGrafter"/>
</dbReference>
<feature type="compositionally biased region" description="Pro residues" evidence="8">
    <location>
        <begin position="173"/>
        <end position="198"/>
    </location>
</feature>
<dbReference type="PROSITE" id="PS51322">
    <property type="entry name" value="UEV"/>
    <property type="match status" value="1"/>
</dbReference>
<dbReference type="Gene3D" id="3.10.110.10">
    <property type="entry name" value="Ubiquitin Conjugating Enzyme"/>
    <property type="match status" value="1"/>
</dbReference>
<keyword evidence="6" id="KW-0175">Coiled coil</keyword>
<dbReference type="InterPro" id="IPR016135">
    <property type="entry name" value="UBQ-conjugating_enzyme/RWD"/>
</dbReference>
<evidence type="ECO:0000256" key="7">
    <source>
        <dbReference type="PROSITE-ProRule" id="PRU00644"/>
    </source>
</evidence>
<evidence type="ECO:0000256" key="2">
    <source>
        <dbReference type="ARBA" id="ARBA00009594"/>
    </source>
</evidence>
<evidence type="ECO:0000259" key="10">
    <source>
        <dbReference type="PROSITE" id="PS51322"/>
    </source>
</evidence>
<evidence type="ECO:0000256" key="1">
    <source>
        <dbReference type="ARBA" id="ARBA00004177"/>
    </source>
</evidence>
<organism evidence="11 12">
    <name type="scientific">Ascosphaera apis ARSEF 7405</name>
    <dbReference type="NCBI Taxonomy" id="392613"/>
    <lineage>
        <taxon>Eukaryota</taxon>
        <taxon>Fungi</taxon>
        <taxon>Dikarya</taxon>
        <taxon>Ascomycota</taxon>
        <taxon>Pezizomycotina</taxon>
        <taxon>Eurotiomycetes</taxon>
        <taxon>Eurotiomycetidae</taxon>
        <taxon>Onygenales</taxon>
        <taxon>Ascosphaeraceae</taxon>
        <taxon>Ascosphaera</taxon>
    </lineage>
</organism>
<dbReference type="InterPro" id="IPR037202">
    <property type="entry name" value="ESCRT_assembly_dom"/>
</dbReference>
<feature type="compositionally biased region" description="Low complexity" evidence="8">
    <location>
        <begin position="303"/>
        <end position="316"/>
    </location>
</feature>
<dbReference type="Pfam" id="PF05743">
    <property type="entry name" value="UEV"/>
    <property type="match status" value="1"/>
</dbReference>
<evidence type="ECO:0000313" key="11">
    <source>
        <dbReference type="EMBL" id="KZZ87748.1"/>
    </source>
</evidence>
<dbReference type="GO" id="GO:0043162">
    <property type="term" value="P:ubiquitin-dependent protein catabolic process via the multivesicular body sorting pathway"/>
    <property type="evidence" value="ECO:0007669"/>
    <property type="project" value="UniProtKB-ARBA"/>
</dbReference>
<feature type="compositionally biased region" description="Polar residues" evidence="8">
    <location>
        <begin position="225"/>
        <end position="242"/>
    </location>
</feature>
<dbReference type="PANTHER" id="PTHR23306">
    <property type="entry name" value="TUMOR SUSCEPTIBILITY GENE 101 PROTEIN-RELATED"/>
    <property type="match status" value="1"/>
</dbReference>
<comment type="caution">
    <text evidence="11">The sequence shown here is derived from an EMBL/GenBank/DDBJ whole genome shotgun (WGS) entry which is preliminary data.</text>
</comment>
<dbReference type="Gene3D" id="6.10.140.820">
    <property type="match status" value="1"/>
</dbReference>
<evidence type="ECO:0000313" key="12">
    <source>
        <dbReference type="Proteomes" id="UP000242877"/>
    </source>
</evidence>
<dbReference type="GO" id="GO:0000813">
    <property type="term" value="C:ESCRT I complex"/>
    <property type="evidence" value="ECO:0007669"/>
    <property type="project" value="TreeGrafter"/>
</dbReference>
<comment type="subcellular location">
    <subcellularLocation>
        <location evidence="1">Endosome</location>
    </subcellularLocation>
</comment>
<feature type="domain" description="SB" evidence="9">
    <location>
        <begin position="482"/>
        <end position="549"/>
    </location>
</feature>
<evidence type="ECO:0000259" key="9">
    <source>
        <dbReference type="PROSITE" id="PS51312"/>
    </source>
</evidence>
<dbReference type="PROSITE" id="PS51312">
    <property type="entry name" value="SB"/>
    <property type="match status" value="1"/>
</dbReference>
<comment type="similarity">
    <text evidence="2">Belongs to the ubiquitin-conjugating enzyme family. UEV subfamily.</text>
</comment>
<dbReference type="GO" id="GO:0006886">
    <property type="term" value="P:intracellular protein transport"/>
    <property type="evidence" value="ECO:0007669"/>
    <property type="project" value="UniProtKB-ARBA"/>
</dbReference>
<keyword evidence="12" id="KW-1185">Reference proteome</keyword>
<evidence type="ECO:0000256" key="4">
    <source>
        <dbReference type="ARBA" id="ARBA00022753"/>
    </source>
</evidence>
<evidence type="ECO:0000256" key="3">
    <source>
        <dbReference type="ARBA" id="ARBA00022448"/>
    </source>
</evidence>
<dbReference type="SUPFAM" id="SSF140111">
    <property type="entry name" value="Endosomal sorting complex assembly domain"/>
    <property type="match status" value="1"/>
</dbReference>
<dbReference type="VEuPathDB" id="FungiDB:AAP_05452"/>
<protein>
    <submittedName>
        <fullName evidence="11">ESCRT-I component</fullName>
    </submittedName>
</protein>
<gene>
    <name evidence="11" type="ORF">AAP_05452</name>
</gene>
<feature type="compositionally biased region" description="Low complexity" evidence="8">
    <location>
        <begin position="277"/>
        <end position="292"/>
    </location>
</feature>
<reference evidence="11 12" key="1">
    <citation type="journal article" date="2016" name="Genome Biol. Evol.">
        <title>Divergent and convergent evolution of fungal pathogenicity.</title>
        <authorList>
            <person name="Shang Y."/>
            <person name="Xiao G."/>
            <person name="Zheng P."/>
            <person name="Cen K."/>
            <person name="Zhan S."/>
            <person name="Wang C."/>
        </authorList>
    </citation>
    <scope>NUCLEOTIDE SEQUENCE [LARGE SCALE GENOMIC DNA]</scope>
    <source>
        <strain evidence="11 12">ARSEF 7405</strain>
    </source>
</reference>
<dbReference type="OrthoDB" id="306304at2759"/>
<keyword evidence="4" id="KW-0967">Endosome</keyword>
<dbReference type="SUPFAM" id="SSF54495">
    <property type="entry name" value="UBC-like"/>
    <property type="match status" value="1"/>
</dbReference>
<dbReference type="InterPro" id="IPR052070">
    <property type="entry name" value="ESCRT-I_UEV_domain"/>
</dbReference>
<feature type="compositionally biased region" description="Pro residues" evidence="8">
    <location>
        <begin position="250"/>
        <end position="259"/>
    </location>
</feature>
<evidence type="ECO:0000256" key="6">
    <source>
        <dbReference type="ARBA" id="ARBA00023054"/>
    </source>
</evidence>
<evidence type="ECO:0000256" key="8">
    <source>
        <dbReference type="SAM" id="MobiDB-lite"/>
    </source>
</evidence>
<name>A0A167VMN4_9EURO</name>
<feature type="compositionally biased region" description="Low complexity" evidence="8">
    <location>
        <begin position="324"/>
        <end position="340"/>
    </location>
</feature>
<dbReference type="PANTHER" id="PTHR23306:SF3">
    <property type="entry name" value="TUMOR SUPPRESSOR PROTEIN 101"/>
    <property type="match status" value="1"/>
</dbReference>
<dbReference type="Pfam" id="PF09454">
    <property type="entry name" value="Vps23_core"/>
    <property type="match status" value="1"/>
</dbReference>
<sequence length="549" mass="59223">MASQATSVPVSQSTLKWLWRVLTTTAHGPEQTYIDPQRTYSDVVNVLSHNPGFSVRTDVYTYENGSFALLCCLSGTLPVSFRGAIYHFPITLWFPLKYPREAPIAYVTPPPPRPQDNAPVVTVIRPGQHVSVEGKIYHPFLAAWSEGSSIADLLAILRDIFSKEPPVVSRPASQPPLPPPPPPSQSRSEPPPVPPLPPDLVRNDFSRQSLAAGPPQPPPKPPKQASDQSVPSSNPSPFQQQTPSPLRQPQGPPPLPPLPSELRTQYTPTLPGPPLHSPVVSSPLSQQHSGPQYGPPRPPIPGYPNGQSQPQLQQPLPIHPPAPTQLNVPPTPVSATAPAAPKQPPKDLLTDPFDMESISTQNAAQVTPPPIPLNPQKDALLRTLSETLTKQLQSNVAQNNSGLELLASQADAMRAASLALVDEITRVSQLRSTISNNIEILKEGLNKADEVIRDTTGMGPNGVPSSEPRPLPSIDETLVPPTVVHKQLHDLIISERAIQRSIYALQEALTKGRVGVDVWAKVTRGLAREAFLKRALAMKAAQGAGLDLD</sequence>
<dbReference type="GO" id="GO:0072666">
    <property type="term" value="P:establishment of protein localization to vacuole"/>
    <property type="evidence" value="ECO:0007669"/>
    <property type="project" value="UniProtKB-ARBA"/>
</dbReference>
<keyword evidence="5 7" id="KW-0653">Protein transport</keyword>
<feature type="domain" description="UEV" evidence="10">
    <location>
        <begin position="20"/>
        <end position="171"/>
    </location>
</feature>
<dbReference type="InterPro" id="IPR008883">
    <property type="entry name" value="UEV_N"/>
</dbReference>
<feature type="region of interest" description="Disordered" evidence="8">
    <location>
        <begin position="166"/>
        <end position="350"/>
    </location>
</feature>
<keyword evidence="3 7" id="KW-0813">Transport</keyword>
<proteinExistence type="inferred from homology"/>
<accession>A0A167VMN4</accession>
<dbReference type="InterPro" id="IPR017916">
    <property type="entry name" value="SB_dom"/>
</dbReference>
<feature type="compositionally biased region" description="Pro residues" evidence="8">
    <location>
        <begin position="293"/>
        <end position="302"/>
    </location>
</feature>
<dbReference type="AlphaFoldDB" id="A0A167VMN4"/>
<dbReference type="CDD" id="cd11685">
    <property type="entry name" value="UEV_TSG101-like"/>
    <property type="match status" value="1"/>
</dbReference>
<dbReference type="Proteomes" id="UP000242877">
    <property type="component" value="Unassembled WGS sequence"/>
</dbReference>